<evidence type="ECO:0000313" key="2">
    <source>
        <dbReference type="EMBL" id="CUI15581.1"/>
    </source>
</evidence>
<feature type="region of interest" description="Disordered" evidence="1">
    <location>
        <begin position="232"/>
        <end position="260"/>
    </location>
</feature>
<sequence>MVHPSYKQGHVTTGSLGIPNVNDCNGQLSRKQWESIVRNDAVAAIEEEKSRQEERRKRQMEQAAYLQYQMNLKLSSRQNERQSAIAEESTSLQREQRSQSEQQNRDRQFLSSYRQYLDRCQMFSEANSATPSNVGYSPRKVPLQSGAGLMPFVGPSEARRQHIDDVARATKTNDCRKLEEQVRSHSPRDIVNERWRTQQAHYEGEVGEIERRDQNRREQTDRLREKAERRAARAAAVAPSPRQQVEELTLSPPRAGVATASPRIPTRRELQDALRHSLEDQLTEKRRRQEEDFANARKADIAAMKTLNDTINSTRLLQKKQKEDKQNSYRVSLEDQLHQVHHSGVRQERGFLPEVAVKPFRQSLKSPRRV</sequence>
<dbReference type="EMBL" id="CYKH01002252">
    <property type="protein sequence ID" value="CUI15581.1"/>
    <property type="molecule type" value="Genomic_DNA"/>
</dbReference>
<feature type="region of interest" description="Disordered" evidence="1">
    <location>
        <begin position="1"/>
        <end position="20"/>
    </location>
</feature>
<dbReference type="Proteomes" id="UP000051952">
    <property type="component" value="Unassembled WGS sequence"/>
</dbReference>
<feature type="compositionally biased region" description="Basic and acidic residues" evidence="1">
    <location>
        <begin position="94"/>
        <end position="108"/>
    </location>
</feature>
<gene>
    <name evidence="2" type="ORF">BSAL_48525</name>
</gene>
<proteinExistence type="predicted"/>
<keyword evidence="3" id="KW-1185">Reference proteome</keyword>
<reference evidence="3" key="1">
    <citation type="submission" date="2015-09" db="EMBL/GenBank/DDBJ databases">
        <authorList>
            <consortium name="Pathogen Informatics"/>
        </authorList>
    </citation>
    <scope>NUCLEOTIDE SEQUENCE [LARGE SCALE GENOMIC DNA]</scope>
    <source>
        <strain evidence="3">Lake Konstanz</strain>
    </source>
</reference>
<evidence type="ECO:0000256" key="1">
    <source>
        <dbReference type="SAM" id="MobiDB-lite"/>
    </source>
</evidence>
<organism evidence="2 3">
    <name type="scientific">Bodo saltans</name>
    <name type="common">Flagellated protozoan</name>
    <dbReference type="NCBI Taxonomy" id="75058"/>
    <lineage>
        <taxon>Eukaryota</taxon>
        <taxon>Discoba</taxon>
        <taxon>Euglenozoa</taxon>
        <taxon>Kinetoplastea</taxon>
        <taxon>Metakinetoplastina</taxon>
        <taxon>Eubodonida</taxon>
        <taxon>Bodonidae</taxon>
        <taxon>Bodo</taxon>
    </lineage>
</organism>
<evidence type="ECO:0000313" key="3">
    <source>
        <dbReference type="Proteomes" id="UP000051952"/>
    </source>
</evidence>
<protein>
    <submittedName>
        <fullName evidence="2">Uncharacterized protein</fullName>
    </submittedName>
</protein>
<accession>A0A0S4KIQ8</accession>
<name>A0A0S4KIQ8_BODSA</name>
<feature type="region of interest" description="Disordered" evidence="1">
    <location>
        <begin position="76"/>
        <end position="108"/>
    </location>
</feature>
<dbReference type="VEuPathDB" id="TriTrypDB:BSAL_48525"/>
<dbReference type="AlphaFoldDB" id="A0A0S4KIQ8"/>